<dbReference type="InterPro" id="IPR022441">
    <property type="entry name" value="Para_beta_helix_rpt-2"/>
</dbReference>
<organism evidence="3 4">
    <name type="scientific">Planotetraspora thailandica</name>
    <dbReference type="NCBI Taxonomy" id="487172"/>
    <lineage>
        <taxon>Bacteria</taxon>
        <taxon>Bacillati</taxon>
        <taxon>Actinomycetota</taxon>
        <taxon>Actinomycetes</taxon>
        <taxon>Streptosporangiales</taxon>
        <taxon>Streptosporangiaceae</taxon>
        <taxon>Planotetraspora</taxon>
    </lineage>
</organism>
<feature type="chain" id="PRO_5039116749" description="Periplasmic copper-binding protein NosD beta helix domain-containing protein" evidence="1">
    <location>
        <begin position="26"/>
        <end position="392"/>
    </location>
</feature>
<dbReference type="NCBIfam" id="TIGR03804">
    <property type="entry name" value="para_beta_helix"/>
    <property type="match status" value="1"/>
</dbReference>
<name>A0A8J3V531_9ACTN</name>
<protein>
    <recommendedName>
        <fullName evidence="2">Periplasmic copper-binding protein NosD beta helix domain-containing protein</fullName>
    </recommendedName>
</protein>
<dbReference type="Proteomes" id="UP000605992">
    <property type="component" value="Unassembled WGS sequence"/>
</dbReference>
<evidence type="ECO:0000313" key="3">
    <source>
        <dbReference type="EMBL" id="GII57954.1"/>
    </source>
</evidence>
<sequence>MGTTGRLATLALGTAFLAVPLVATAAQAQTAAPHTVYVSANASGHAKDCGPAAFRTINAAIAAVASGGTVVVCGGTYNEDVAVTKPLTLQGRSKATIDATKVINGITVTADHVTVSGFTVKNAIGEGILVNGADYVTLKDNVVSHNDLGGLPTGAVPNDYPACAAQGGVPGDCGEGIHLMGSSHSTLKDNVSTDNSGGILISDETGPAAYNRIAGNVVTDNLYACGVTVVGHNPAAAPGGKPAPSVAGVYGNVVSGNRITGNGANGGGAGVVIATPLPGGAVYDNTVEGNSISGNGMSGVTVHSHVPGQDLNGNVIRGNKIGINNVKGDTDVTPADTQTTGVLVGTAAPLSIEISGNVISKDHFGIYTAGPVKLVSGRKNVFPGVAVHVSAN</sequence>
<dbReference type="SUPFAM" id="SSF51126">
    <property type="entry name" value="Pectin lyase-like"/>
    <property type="match status" value="1"/>
</dbReference>
<dbReference type="InterPro" id="IPR006626">
    <property type="entry name" value="PbH1"/>
</dbReference>
<evidence type="ECO:0000259" key="2">
    <source>
        <dbReference type="Pfam" id="PF05048"/>
    </source>
</evidence>
<dbReference type="InterPro" id="IPR007742">
    <property type="entry name" value="NosD_dom"/>
</dbReference>
<dbReference type="Gene3D" id="2.160.20.10">
    <property type="entry name" value="Single-stranded right-handed beta-helix, Pectin lyase-like"/>
    <property type="match status" value="1"/>
</dbReference>
<feature type="signal peptide" evidence="1">
    <location>
        <begin position="1"/>
        <end position="25"/>
    </location>
</feature>
<dbReference type="InterPro" id="IPR011050">
    <property type="entry name" value="Pectin_lyase_fold/virulence"/>
</dbReference>
<proteinExistence type="predicted"/>
<dbReference type="Pfam" id="PF05048">
    <property type="entry name" value="NosD"/>
    <property type="match status" value="1"/>
</dbReference>
<accession>A0A8J3V531</accession>
<evidence type="ECO:0000256" key="1">
    <source>
        <dbReference type="SAM" id="SignalP"/>
    </source>
</evidence>
<dbReference type="EMBL" id="BOOR01000057">
    <property type="protein sequence ID" value="GII57954.1"/>
    <property type="molecule type" value="Genomic_DNA"/>
</dbReference>
<keyword evidence="4" id="KW-1185">Reference proteome</keyword>
<dbReference type="InterPro" id="IPR012334">
    <property type="entry name" value="Pectin_lyas_fold"/>
</dbReference>
<evidence type="ECO:0000313" key="4">
    <source>
        <dbReference type="Proteomes" id="UP000605992"/>
    </source>
</evidence>
<comment type="caution">
    <text evidence="3">The sequence shown here is derived from an EMBL/GenBank/DDBJ whole genome shotgun (WGS) entry which is preliminary data.</text>
</comment>
<reference evidence="3" key="1">
    <citation type="submission" date="2021-01" db="EMBL/GenBank/DDBJ databases">
        <title>Whole genome shotgun sequence of Planotetraspora thailandica NBRC 104271.</title>
        <authorList>
            <person name="Komaki H."/>
            <person name="Tamura T."/>
        </authorList>
    </citation>
    <scope>NUCLEOTIDE SEQUENCE</scope>
    <source>
        <strain evidence="3">NBRC 104271</strain>
    </source>
</reference>
<feature type="domain" description="Periplasmic copper-binding protein NosD beta helix" evidence="2">
    <location>
        <begin position="84"/>
        <end position="229"/>
    </location>
</feature>
<keyword evidence="1" id="KW-0732">Signal</keyword>
<dbReference type="SMART" id="SM00710">
    <property type="entry name" value="PbH1"/>
    <property type="match status" value="7"/>
</dbReference>
<dbReference type="RefSeq" id="WP_203948060.1">
    <property type="nucleotide sequence ID" value="NZ_BOOR01000057.1"/>
</dbReference>
<dbReference type="AlphaFoldDB" id="A0A8J3V531"/>
<gene>
    <name evidence="3" type="ORF">Pth03_63430</name>
</gene>